<reference evidence="8" key="1">
    <citation type="submission" date="2022-07" db="EMBL/GenBank/DDBJ databases">
        <title>Genome analysis of Parmales, a sister group of diatoms, reveals the evolutionary specialization of diatoms from phago-mixotrophs to photoautotrophs.</title>
        <authorList>
            <person name="Ban H."/>
            <person name="Sato S."/>
            <person name="Yoshikawa S."/>
            <person name="Kazumasa Y."/>
            <person name="Nakamura Y."/>
            <person name="Ichinomiya M."/>
            <person name="Saitoh K."/>
            <person name="Sato N."/>
            <person name="Blanc-Mathieu R."/>
            <person name="Endo H."/>
            <person name="Kuwata A."/>
            <person name="Ogata H."/>
        </authorList>
    </citation>
    <scope>NUCLEOTIDE SEQUENCE</scope>
</reference>
<evidence type="ECO:0000256" key="4">
    <source>
        <dbReference type="ARBA" id="ARBA00023136"/>
    </source>
</evidence>
<comment type="subcellular location">
    <subcellularLocation>
        <location evidence="1">Membrane</location>
    </subcellularLocation>
</comment>
<keyword evidence="3 6" id="KW-1133">Transmembrane helix</keyword>
<dbReference type="OrthoDB" id="438545at2759"/>
<dbReference type="Proteomes" id="UP001165082">
    <property type="component" value="Unassembled WGS sequence"/>
</dbReference>
<evidence type="ECO:0000256" key="2">
    <source>
        <dbReference type="ARBA" id="ARBA00022692"/>
    </source>
</evidence>
<accession>A0A9W7DR54</accession>
<dbReference type="GO" id="GO:0016020">
    <property type="term" value="C:membrane"/>
    <property type="evidence" value="ECO:0007669"/>
    <property type="project" value="UniProtKB-SubCell"/>
</dbReference>
<protein>
    <recommendedName>
        <fullName evidence="7">Amino acid transporter transmembrane domain-containing protein</fullName>
    </recommendedName>
</protein>
<dbReference type="InterPro" id="IPR013057">
    <property type="entry name" value="AA_transpt_TM"/>
</dbReference>
<dbReference type="Pfam" id="PF01490">
    <property type="entry name" value="Aa_trans"/>
    <property type="match status" value="1"/>
</dbReference>
<evidence type="ECO:0000313" key="9">
    <source>
        <dbReference type="Proteomes" id="UP001165082"/>
    </source>
</evidence>
<keyword evidence="2 6" id="KW-0812">Transmembrane</keyword>
<evidence type="ECO:0000256" key="5">
    <source>
        <dbReference type="SAM" id="MobiDB-lite"/>
    </source>
</evidence>
<feature type="transmembrane region" description="Helical" evidence="6">
    <location>
        <begin position="83"/>
        <end position="103"/>
    </location>
</feature>
<evidence type="ECO:0000256" key="3">
    <source>
        <dbReference type="ARBA" id="ARBA00022989"/>
    </source>
</evidence>
<gene>
    <name evidence="8" type="ORF">TrRE_jg13429</name>
</gene>
<dbReference type="EMBL" id="BRXZ01005876">
    <property type="protein sequence ID" value="GMH51647.1"/>
    <property type="molecule type" value="Genomic_DNA"/>
</dbReference>
<feature type="region of interest" description="Disordered" evidence="5">
    <location>
        <begin position="32"/>
        <end position="63"/>
    </location>
</feature>
<feature type="transmembrane region" description="Helical" evidence="6">
    <location>
        <begin position="109"/>
        <end position="134"/>
    </location>
</feature>
<keyword evidence="4 6" id="KW-0472">Membrane</keyword>
<sequence length="169" mass="17772">MAGVSMIVLPCRSALMGLPRKVRRYLGRGRKGKLQPVGEGTRLLDRDDTFDDSNAPGGGGFSNEVPLDLEESVDLKSQDAGGAALHFLVTLAIAATCYMGASFCPGVSTVWSICGSSLGFVIAYILPAACYLKVRARRKGWNARVGGAWAMLAVSTVGMAVCTTQAVAR</sequence>
<proteinExistence type="predicted"/>
<feature type="non-terminal residue" evidence="8">
    <location>
        <position position="169"/>
    </location>
</feature>
<dbReference type="AlphaFoldDB" id="A0A9W7DR54"/>
<evidence type="ECO:0000313" key="8">
    <source>
        <dbReference type="EMBL" id="GMH51647.1"/>
    </source>
</evidence>
<name>A0A9W7DR54_9STRA</name>
<comment type="caution">
    <text evidence="8">The sequence shown here is derived from an EMBL/GenBank/DDBJ whole genome shotgun (WGS) entry which is preliminary data.</text>
</comment>
<keyword evidence="9" id="KW-1185">Reference proteome</keyword>
<evidence type="ECO:0000259" key="7">
    <source>
        <dbReference type="Pfam" id="PF01490"/>
    </source>
</evidence>
<feature type="transmembrane region" description="Helical" evidence="6">
    <location>
        <begin position="146"/>
        <end position="168"/>
    </location>
</feature>
<organism evidence="8 9">
    <name type="scientific">Triparma retinervis</name>
    <dbReference type="NCBI Taxonomy" id="2557542"/>
    <lineage>
        <taxon>Eukaryota</taxon>
        <taxon>Sar</taxon>
        <taxon>Stramenopiles</taxon>
        <taxon>Ochrophyta</taxon>
        <taxon>Bolidophyceae</taxon>
        <taxon>Parmales</taxon>
        <taxon>Triparmaceae</taxon>
        <taxon>Triparma</taxon>
    </lineage>
</organism>
<evidence type="ECO:0000256" key="6">
    <source>
        <dbReference type="SAM" id="Phobius"/>
    </source>
</evidence>
<feature type="domain" description="Amino acid transporter transmembrane" evidence="7">
    <location>
        <begin position="84"/>
        <end position="166"/>
    </location>
</feature>
<evidence type="ECO:0000256" key="1">
    <source>
        <dbReference type="ARBA" id="ARBA00004370"/>
    </source>
</evidence>